<keyword evidence="2" id="KW-0732">Signal</keyword>
<accession>A0AA39ZBT9</accession>
<organism evidence="3 4">
    <name type="scientific">Cercophora samala</name>
    <dbReference type="NCBI Taxonomy" id="330535"/>
    <lineage>
        <taxon>Eukaryota</taxon>
        <taxon>Fungi</taxon>
        <taxon>Dikarya</taxon>
        <taxon>Ascomycota</taxon>
        <taxon>Pezizomycotina</taxon>
        <taxon>Sordariomycetes</taxon>
        <taxon>Sordariomycetidae</taxon>
        <taxon>Sordariales</taxon>
        <taxon>Lasiosphaeriaceae</taxon>
        <taxon>Cercophora</taxon>
    </lineage>
</organism>
<keyword evidence="4" id="KW-1185">Reference proteome</keyword>
<dbReference type="Proteomes" id="UP001174997">
    <property type="component" value="Unassembled WGS sequence"/>
</dbReference>
<dbReference type="PANTHER" id="PTHR35605:SF1">
    <property type="entry name" value="ECP2 EFFECTOR PROTEIN DOMAIN-CONTAINING PROTEIN-RELATED"/>
    <property type="match status" value="1"/>
</dbReference>
<dbReference type="EMBL" id="JAULSY010000071">
    <property type="protein sequence ID" value="KAK0667498.1"/>
    <property type="molecule type" value="Genomic_DNA"/>
</dbReference>
<evidence type="ECO:0000313" key="3">
    <source>
        <dbReference type="EMBL" id="KAK0667498.1"/>
    </source>
</evidence>
<evidence type="ECO:0000256" key="2">
    <source>
        <dbReference type="SAM" id="SignalP"/>
    </source>
</evidence>
<feature type="chain" id="PRO_5041466624" evidence="2">
    <location>
        <begin position="22"/>
        <end position="216"/>
    </location>
</feature>
<name>A0AA39ZBT9_9PEZI</name>
<feature type="compositionally biased region" description="Gly residues" evidence="1">
    <location>
        <begin position="87"/>
        <end position="99"/>
    </location>
</feature>
<feature type="signal peptide" evidence="2">
    <location>
        <begin position="1"/>
        <end position="21"/>
    </location>
</feature>
<protein>
    <submittedName>
        <fullName evidence="3">Uncharacterized protein</fullName>
    </submittedName>
</protein>
<dbReference type="AlphaFoldDB" id="A0AA39ZBT9"/>
<gene>
    <name evidence="3" type="ORF">QBC41DRAFT_395963</name>
</gene>
<evidence type="ECO:0000313" key="4">
    <source>
        <dbReference type="Proteomes" id="UP001174997"/>
    </source>
</evidence>
<proteinExistence type="predicted"/>
<feature type="region of interest" description="Disordered" evidence="1">
    <location>
        <begin position="68"/>
        <end position="103"/>
    </location>
</feature>
<evidence type="ECO:0000256" key="1">
    <source>
        <dbReference type="SAM" id="MobiDB-lite"/>
    </source>
</evidence>
<reference evidence="3" key="1">
    <citation type="submission" date="2023-06" db="EMBL/GenBank/DDBJ databases">
        <title>Genome-scale phylogeny and comparative genomics of the fungal order Sordariales.</title>
        <authorList>
            <consortium name="Lawrence Berkeley National Laboratory"/>
            <person name="Hensen N."/>
            <person name="Bonometti L."/>
            <person name="Westerberg I."/>
            <person name="Brannstrom I.O."/>
            <person name="Guillou S."/>
            <person name="Cros-Aarteil S."/>
            <person name="Calhoun S."/>
            <person name="Haridas S."/>
            <person name="Kuo A."/>
            <person name="Mondo S."/>
            <person name="Pangilinan J."/>
            <person name="Riley R."/>
            <person name="Labutti K."/>
            <person name="Andreopoulos B."/>
            <person name="Lipzen A."/>
            <person name="Chen C."/>
            <person name="Yanf M."/>
            <person name="Daum C."/>
            <person name="Ng V."/>
            <person name="Clum A."/>
            <person name="Steindorff A."/>
            <person name="Ohm R."/>
            <person name="Martin F."/>
            <person name="Silar P."/>
            <person name="Natvig D."/>
            <person name="Lalanne C."/>
            <person name="Gautier V."/>
            <person name="Ament-Velasquez S.L."/>
            <person name="Kruys A."/>
            <person name="Hutchinson M.I."/>
            <person name="Powell A.J."/>
            <person name="Barry K."/>
            <person name="Miller A.N."/>
            <person name="Grigoriev I.V."/>
            <person name="Debuchy R."/>
            <person name="Gladieux P."/>
            <person name="Thoren M.H."/>
            <person name="Johannesson H."/>
        </authorList>
    </citation>
    <scope>NUCLEOTIDE SEQUENCE</scope>
    <source>
        <strain evidence="3">CBS 307.81</strain>
    </source>
</reference>
<sequence length="216" mass="23026">MLSITTFFASALALFGARVHASPNLSDLTFDLPINPLDPNSPKISHPGPIQHAVASMEAAYPGWKATFLSQPAAPPPSTTSSSSLSPGGGGGGGGGGGSSPVSRIFEPEKYDCDVPGDEEASQQEIFDGIAYLRRLNGTARNGPGPANCGRVSCSWDAAIIWCNENKFEKEVNWRDIADAAAYVVVKCALDDTEYVKGHGEYTKEGWYVVVRRDWC</sequence>
<dbReference type="PANTHER" id="PTHR35605">
    <property type="entry name" value="ECP2 EFFECTOR PROTEIN DOMAIN-CONTAINING PROTEIN-RELATED"/>
    <property type="match status" value="1"/>
</dbReference>
<comment type="caution">
    <text evidence="3">The sequence shown here is derived from an EMBL/GenBank/DDBJ whole genome shotgun (WGS) entry which is preliminary data.</text>
</comment>